<feature type="compositionally biased region" description="Low complexity" evidence="5">
    <location>
        <begin position="265"/>
        <end position="287"/>
    </location>
</feature>
<dbReference type="Gene3D" id="3.30.40.10">
    <property type="entry name" value="Zinc/RING finger domain, C3HC4 (zinc finger)"/>
    <property type="match status" value="1"/>
</dbReference>
<dbReference type="PROSITE" id="PS50089">
    <property type="entry name" value="ZF_RING_2"/>
    <property type="match status" value="1"/>
</dbReference>
<keyword evidence="1" id="KW-0479">Metal-binding</keyword>
<evidence type="ECO:0000256" key="3">
    <source>
        <dbReference type="ARBA" id="ARBA00022833"/>
    </source>
</evidence>
<dbReference type="InterPro" id="IPR027888">
    <property type="entry name" value="DUF4501"/>
</dbReference>
<comment type="caution">
    <text evidence="8">The sequence shown here is derived from an EMBL/GenBank/DDBJ whole genome shotgun (WGS) entry which is preliminary data.</text>
</comment>
<evidence type="ECO:0000256" key="4">
    <source>
        <dbReference type="PROSITE-ProRule" id="PRU00175"/>
    </source>
</evidence>
<keyword evidence="6" id="KW-0812">Transmembrane</keyword>
<dbReference type="SUPFAM" id="SSF57850">
    <property type="entry name" value="RING/U-box"/>
    <property type="match status" value="1"/>
</dbReference>
<keyword evidence="9" id="KW-1185">Reference proteome</keyword>
<dbReference type="PROSITE" id="PS00518">
    <property type="entry name" value="ZF_RING_1"/>
    <property type="match status" value="1"/>
</dbReference>
<evidence type="ECO:0000256" key="1">
    <source>
        <dbReference type="ARBA" id="ARBA00022723"/>
    </source>
</evidence>
<dbReference type="Pfam" id="PF14946">
    <property type="entry name" value="DUF4501"/>
    <property type="match status" value="1"/>
</dbReference>
<feature type="compositionally biased region" description="Basic and acidic residues" evidence="5">
    <location>
        <begin position="476"/>
        <end position="491"/>
    </location>
</feature>
<feature type="region of interest" description="Disordered" evidence="5">
    <location>
        <begin position="710"/>
        <end position="737"/>
    </location>
</feature>
<feature type="compositionally biased region" description="Basic and acidic residues" evidence="5">
    <location>
        <begin position="345"/>
        <end position="362"/>
    </location>
</feature>
<feature type="compositionally biased region" description="Polar residues" evidence="5">
    <location>
        <begin position="288"/>
        <end position="300"/>
    </location>
</feature>
<sequence>MNGTCLINAHCEPGCCLLTMENSTSVCVPWTMVNRTWYNLTECSNDDPNATVWSTNTSTVAPVRPKIGGPGVAASLLLGTLFISLFLILAVAASFYLKRTNKLPSIFYRRNKASILQPSETVLLGSIDKIKKPKPLSPFLISGALPTPAYPPAKRTADASPERDAPPRKILPRHRPRVTTLFKPSTSAKNNLRLEGSSGLFSHGLTAPLHLRTTATPRPGGGVTHMRATRRSRLGHDQVPVSHAHAARNEELPPGKSRINPPPHAHLSSESAPPPSLRAAPPARGPGTQTRTRLSPRATSPNPPNLPGKSHTGSPDPTRPRPALLLSHRDRNLGEPEARLAAALEGEKLEKSTRPEPYKHDTSSSPPASDTRRLHHHPSSGSPDVLYSAQLSSAQLAHQPRRLRSARQEEERDSPPARSGLGLPCFPAAGPSARRGGGAHGAVPEAAPVEGDGELGAPAHPSPGVRSQSPPSPAARSEDESRGRKPLEPREPGVWGRTSRSLGSTMAEEARVWSIEDPPPDEDPENGEGRPECSICFNTYDNVFKTPKVLECAHTFCLECLSRLMAAVSAEQEAGQIPCPLCRQTTALPERGPPALATSREVLCQLPAHQQHEQPVWMEGEKLCYKRLPDSGLSDFCVCIDIGVAKPQAPPAVLLARPRGRWGRLRPLADWKRLLLFLLLVVMLACIVLWPLQCVFTTGTLRCFHREAPPPPPPPGAANSTAPSATASPWANATVTL</sequence>
<protein>
    <submittedName>
        <fullName evidence="8">RN223 protein</fullName>
    </submittedName>
</protein>
<name>A0A8J7TFI8_ATRSP</name>
<dbReference type="Pfam" id="PF13445">
    <property type="entry name" value="zf-RING_UBOX"/>
    <property type="match status" value="1"/>
</dbReference>
<feature type="compositionally biased region" description="Basic and acidic residues" evidence="5">
    <location>
        <begin position="327"/>
        <end position="338"/>
    </location>
</feature>
<dbReference type="GO" id="GO:0061630">
    <property type="term" value="F:ubiquitin protein ligase activity"/>
    <property type="evidence" value="ECO:0007669"/>
    <property type="project" value="TreeGrafter"/>
</dbReference>
<accession>A0A8J7TFI8</accession>
<dbReference type="AlphaFoldDB" id="A0A8J7TFI8"/>
<evidence type="ECO:0000256" key="2">
    <source>
        <dbReference type="ARBA" id="ARBA00022771"/>
    </source>
</evidence>
<dbReference type="Proteomes" id="UP000736164">
    <property type="component" value="Unassembled WGS sequence"/>
</dbReference>
<dbReference type="GO" id="GO:0008270">
    <property type="term" value="F:zinc ion binding"/>
    <property type="evidence" value="ECO:0007669"/>
    <property type="project" value="UniProtKB-KW"/>
</dbReference>
<evidence type="ECO:0000259" key="7">
    <source>
        <dbReference type="PROSITE" id="PS50089"/>
    </source>
</evidence>
<feature type="transmembrane region" description="Helical" evidence="6">
    <location>
        <begin position="72"/>
        <end position="97"/>
    </location>
</feature>
<dbReference type="InterPro" id="IPR017907">
    <property type="entry name" value="Znf_RING_CS"/>
</dbReference>
<dbReference type="EMBL" id="JAAWVO010057916">
    <property type="protein sequence ID" value="MBN3322028.1"/>
    <property type="molecule type" value="Genomic_DNA"/>
</dbReference>
<feature type="non-terminal residue" evidence="8">
    <location>
        <position position="1"/>
    </location>
</feature>
<dbReference type="GO" id="GO:0016567">
    <property type="term" value="P:protein ubiquitination"/>
    <property type="evidence" value="ECO:0007669"/>
    <property type="project" value="TreeGrafter"/>
</dbReference>
<dbReference type="InterPro" id="IPR001841">
    <property type="entry name" value="Znf_RING"/>
</dbReference>
<organism evidence="8 9">
    <name type="scientific">Atractosteus spatula</name>
    <name type="common">Alligator gar</name>
    <name type="synonym">Lepisosteus spatula</name>
    <dbReference type="NCBI Taxonomy" id="7917"/>
    <lineage>
        <taxon>Eukaryota</taxon>
        <taxon>Metazoa</taxon>
        <taxon>Chordata</taxon>
        <taxon>Craniata</taxon>
        <taxon>Vertebrata</taxon>
        <taxon>Euteleostomi</taxon>
        <taxon>Actinopterygii</taxon>
        <taxon>Neopterygii</taxon>
        <taxon>Holostei</taxon>
        <taxon>Semionotiformes</taxon>
        <taxon>Lepisosteidae</taxon>
        <taxon>Atractosteus</taxon>
    </lineage>
</organism>
<dbReference type="InterPro" id="IPR013083">
    <property type="entry name" value="Znf_RING/FYVE/PHD"/>
</dbReference>
<keyword evidence="6" id="KW-0472">Membrane</keyword>
<evidence type="ECO:0000256" key="6">
    <source>
        <dbReference type="SAM" id="Phobius"/>
    </source>
</evidence>
<dbReference type="PANTHER" id="PTHR22791:SF4">
    <property type="entry name" value="RING FINGER PROTEIN 223"/>
    <property type="match status" value="1"/>
</dbReference>
<dbReference type="InterPro" id="IPR027370">
    <property type="entry name" value="Znf-RING_euk"/>
</dbReference>
<feature type="compositionally biased region" description="Low complexity" evidence="5">
    <location>
        <begin position="717"/>
        <end position="737"/>
    </location>
</feature>
<feature type="compositionally biased region" description="Basic and acidic residues" evidence="5">
    <location>
        <begin position="406"/>
        <end position="415"/>
    </location>
</feature>
<feature type="domain" description="RING-type" evidence="7">
    <location>
        <begin position="533"/>
        <end position="583"/>
    </location>
</feature>
<feature type="region of interest" description="Disordered" evidence="5">
    <location>
        <begin position="147"/>
        <end position="170"/>
    </location>
</feature>
<feature type="transmembrane region" description="Helical" evidence="6">
    <location>
        <begin position="674"/>
        <end position="692"/>
    </location>
</feature>
<dbReference type="PANTHER" id="PTHR22791">
    <property type="entry name" value="RING-TYPE DOMAIN-CONTAINING PROTEIN"/>
    <property type="match status" value="1"/>
</dbReference>
<keyword evidence="6" id="KW-1133">Transmembrane helix</keyword>
<evidence type="ECO:0000256" key="5">
    <source>
        <dbReference type="SAM" id="MobiDB-lite"/>
    </source>
</evidence>
<feature type="non-terminal residue" evidence="8">
    <location>
        <position position="737"/>
    </location>
</feature>
<gene>
    <name evidence="8" type="primary">Rnf223</name>
    <name evidence="8" type="ORF">GTO95_0002918</name>
</gene>
<dbReference type="InterPro" id="IPR051435">
    <property type="entry name" value="RING_finger_E3_ubiq-ligases"/>
</dbReference>
<dbReference type="CDD" id="cd16556">
    <property type="entry name" value="RING-HC_RNF183-like"/>
    <property type="match status" value="1"/>
</dbReference>
<feature type="compositionally biased region" description="Basic and acidic residues" evidence="5">
    <location>
        <begin position="155"/>
        <end position="167"/>
    </location>
</feature>
<feature type="region of interest" description="Disordered" evidence="5">
    <location>
        <begin position="232"/>
        <end position="529"/>
    </location>
</feature>
<dbReference type="SMART" id="SM00184">
    <property type="entry name" value="RING"/>
    <property type="match status" value="1"/>
</dbReference>
<proteinExistence type="predicted"/>
<evidence type="ECO:0000313" key="8">
    <source>
        <dbReference type="EMBL" id="MBN3322028.1"/>
    </source>
</evidence>
<evidence type="ECO:0000313" key="9">
    <source>
        <dbReference type="Proteomes" id="UP000736164"/>
    </source>
</evidence>
<keyword evidence="2 4" id="KW-0863">Zinc-finger</keyword>
<reference evidence="8" key="1">
    <citation type="journal article" date="2021" name="Cell">
        <title>Tracing the genetic footprints of vertebrate landing in non-teleost ray-finned fishes.</title>
        <authorList>
            <person name="Bi X."/>
            <person name="Wang K."/>
            <person name="Yang L."/>
            <person name="Pan H."/>
            <person name="Jiang H."/>
            <person name="Wei Q."/>
            <person name="Fang M."/>
            <person name="Yu H."/>
            <person name="Zhu C."/>
            <person name="Cai Y."/>
            <person name="He Y."/>
            <person name="Gan X."/>
            <person name="Zeng H."/>
            <person name="Yu D."/>
            <person name="Zhu Y."/>
            <person name="Jiang H."/>
            <person name="Qiu Q."/>
            <person name="Yang H."/>
            <person name="Zhang Y.E."/>
            <person name="Wang W."/>
            <person name="Zhu M."/>
            <person name="He S."/>
            <person name="Zhang G."/>
        </authorList>
    </citation>
    <scope>NUCLEOTIDE SEQUENCE</scope>
    <source>
        <strain evidence="8">Allg_001</strain>
    </source>
</reference>
<keyword evidence="3" id="KW-0862">Zinc</keyword>